<sequence>MLALVHGRRVNCAVLLYSHATSSVVSCVSSASAIRAFSDAHFQQQQRAAKRGKKHEEIAALVAAVRIFHDKHQHFVVPYNFEIPVPLTAGSGSVNGELWPKHLQGLKLGRQMRRLVKTLNGKSGAIQHGNALQELRQMGFPVVANWEQFRWEQVALHALQTFQTLEGHLRIPRRFVVPEDDERWPKASWGFKLGAHVNQLRVNRATLQEYQLDALDKISFPWCVMDDMWDNQFLPALSIFRDLHGHVNVPQRFVVPSNNDKWPHTLSGFRLGRVVSRVRSADGFCVNQVKRSTHDLEALGFSYNSNEPKWNEKILPSLQTFYAVYDHCNVDQYFVVPSQAPWPEQAWGLKLGFIVRNIRQRGDFFELVGRDMEQLEQLDFVWNAAEAKWRQRILPSLRTFVAVYGHSNIDRNFVVPSEPPWPVKAWGTKLGKVATDVHTQFHATTDAAAKPRSTSPRSVHHQRREFGKLEAALRAFQRIHGHYAVPLRFTIPGLKEEEEQQVNVWPEELRGMKLGTALSRFVKVADKPENVAIASKLEDMGVPVQSISDWKTYLWTNVSVASLHTFYTIHGHFLIPYAFTVPQGDAAWPRQTWGFKLGYWVIELRRDKSKLEVYQLQDLAAMKFVWNAREARWNQYFVPAMKKYTELYGKSSVPQSFVVPHDDVRWPKELHGYRLGQKVNNLRCGKQSANTLDETVAWNDVELVYSNWVLLDILHDNTKENGSRSSDASGQDA</sequence>
<dbReference type="HOGENOM" id="CLU_026546_0_0_1"/>
<name>K3WY59_GLOUD</name>
<reference evidence="2" key="3">
    <citation type="submission" date="2015-02" db="UniProtKB">
        <authorList>
            <consortium name="EnsemblProtists"/>
        </authorList>
    </citation>
    <scope>IDENTIFICATION</scope>
    <source>
        <strain evidence="2">DAOM BR144</strain>
    </source>
</reference>
<dbReference type="OMA" id="IGFVWSI"/>
<dbReference type="Proteomes" id="UP000019132">
    <property type="component" value="Unassembled WGS sequence"/>
</dbReference>
<reference evidence="3" key="1">
    <citation type="journal article" date="2010" name="Genome Biol.">
        <title>Genome sequence of the necrotrophic plant pathogen Pythium ultimum reveals original pathogenicity mechanisms and effector repertoire.</title>
        <authorList>
            <person name="Levesque C.A."/>
            <person name="Brouwer H."/>
            <person name="Cano L."/>
            <person name="Hamilton J.P."/>
            <person name="Holt C."/>
            <person name="Huitema E."/>
            <person name="Raffaele S."/>
            <person name="Robideau G.P."/>
            <person name="Thines M."/>
            <person name="Win J."/>
            <person name="Zerillo M.M."/>
            <person name="Beakes G.W."/>
            <person name="Boore J.L."/>
            <person name="Busam D."/>
            <person name="Dumas B."/>
            <person name="Ferriera S."/>
            <person name="Fuerstenberg S.I."/>
            <person name="Gachon C.M."/>
            <person name="Gaulin E."/>
            <person name="Govers F."/>
            <person name="Grenville-Briggs L."/>
            <person name="Horner N."/>
            <person name="Hostetler J."/>
            <person name="Jiang R.H."/>
            <person name="Johnson J."/>
            <person name="Krajaejun T."/>
            <person name="Lin H."/>
            <person name="Meijer H.J."/>
            <person name="Moore B."/>
            <person name="Morris P."/>
            <person name="Phuntmart V."/>
            <person name="Puiu D."/>
            <person name="Shetty J."/>
            <person name="Stajich J.E."/>
            <person name="Tripathy S."/>
            <person name="Wawra S."/>
            <person name="van West P."/>
            <person name="Whitty B.R."/>
            <person name="Coutinho P.M."/>
            <person name="Henrissat B."/>
            <person name="Martin F."/>
            <person name="Thomas P.D."/>
            <person name="Tyler B.M."/>
            <person name="De Vries R.P."/>
            <person name="Kamoun S."/>
            <person name="Yandell M."/>
            <person name="Tisserat N."/>
            <person name="Buell C.R."/>
        </authorList>
    </citation>
    <scope>NUCLEOTIDE SEQUENCE</scope>
    <source>
        <strain evidence="3">DAOM:BR144</strain>
    </source>
</reference>
<feature type="domain" description="Helicase-associated" evidence="1">
    <location>
        <begin position="150"/>
        <end position="220"/>
    </location>
</feature>
<organism evidence="2 3">
    <name type="scientific">Globisporangium ultimum (strain ATCC 200006 / CBS 805.95 / DAOM BR144)</name>
    <name type="common">Pythium ultimum</name>
    <dbReference type="NCBI Taxonomy" id="431595"/>
    <lineage>
        <taxon>Eukaryota</taxon>
        <taxon>Sar</taxon>
        <taxon>Stramenopiles</taxon>
        <taxon>Oomycota</taxon>
        <taxon>Peronosporomycetes</taxon>
        <taxon>Pythiales</taxon>
        <taxon>Pythiaceae</taxon>
        <taxon>Globisporangium</taxon>
    </lineage>
</organism>
<evidence type="ECO:0000259" key="1">
    <source>
        <dbReference type="Pfam" id="PF03457"/>
    </source>
</evidence>
<dbReference type="VEuPathDB" id="FungiDB:PYU1_G009890"/>
<dbReference type="EnsemblProtists" id="PYU1_T009908">
    <property type="protein sequence ID" value="PYU1_T009908"/>
    <property type="gene ID" value="PYU1_G009890"/>
</dbReference>
<dbReference type="PANTHER" id="PTHR37066:SF1">
    <property type="entry name" value="LNS2_PITP DOMAIN-CONTAINING PROTEIN"/>
    <property type="match status" value="1"/>
</dbReference>
<dbReference type="STRING" id="431595.K3WY59"/>
<dbReference type="eggNOG" id="ENOG502R9NT">
    <property type="taxonomic scope" value="Eukaryota"/>
</dbReference>
<evidence type="ECO:0000313" key="3">
    <source>
        <dbReference type="Proteomes" id="UP000019132"/>
    </source>
</evidence>
<dbReference type="InterPro" id="IPR005114">
    <property type="entry name" value="Helicase_assoc"/>
</dbReference>
<protein>
    <recommendedName>
        <fullName evidence="1">Helicase-associated domain-containing protein</fullName>
    </recommendedName>
</protein>
<accession>K3WY59</accession>
<dbReference type="InParanoid" id="K3WY59"/>
<dbReference type="Pfam" id="PF03457">
    <property type="entry name" value="HA"/>
    <property type="match status" value="1"/>
</dbReference>
<proteinExistence type="predicted"/>
<reference evidence="3" key="2">
    <citation type="submission" date="2010-04" db="EMBL/GenBank/DDBJ databases">
        <authorList>
            <person name="Buell R."/>
            <person name="Hamilton J."/>
            <person name="Hostetler J."/>
        </authorList>
    </citation>
    <scope>NUCLEOTIDE SEQUENCE [LARGE SCALE GENOMIC DNA]</scope>
    <source>
        <strain evidence="3">DAOM:BR144</strain>
    </source>
</reference>
<evidence type="ECO:0000313" key="2">
    <source>
        <dbReference type="EnsemblProtists" id="PYU1_T009908"/>
    </source>
</evidence>
<keyword evidence="3" id="KW-1185">Reference proteome</keyword>
<dbReference type="AlphaFoldDB" id="K3WY59"/>
<dbReference type="PANTHER" id="PTHR37066">
    <property type="entry name" value="HELICASE-ASSOCIATED"/>
    <property type="match status" value="1"/>
</dbReference>
<dbReference type="EMBL" id="GL376624">
    <property type="status" value="NOT_ANNOTATED_CDS"/>
    <property type="molecule type" value="Genomic_DNA"/>
</dbReference>